<dbReference type="InterPro" id="IPR000182">
    <property type="entry name" value="GNAT_dom"/>
</dbReference>
<protein>
    <submittedName>
        <fullName evidence="2">GNAT family N-acetyltransferase</fullName>
    </submittedName>
</protein>
<proteinExistence type="predicted"/>
<accession>A0ABU3CF29</accession>
<keyword evidence="3" id="KW-1185">Reference proteome</keyword>
<dbReference type="Proteomes" id="UP001262889">
    <property type="component" value="Unassembled WGS sequence"/>
</dbReference>
<sequence>MSISVCFKPTKDDLSQIKLWLKKEIDKNTFGFYDNWDGIEESFHKGNLVAIKENNFPVGFFTYRISEKVVHIIIASIKETHRKKGFGKILINEAKEYFKKINQIVIELYCQPVSSESFWKTMSFKHFPEIDGYQNKIQMYFILKPHLTPTNDKNSTARIKLWDVEPHQIRDYLPQWIWEVKFKSNSTELEKPIIFPVDSDWNIELEYQGKQIEEHKVKKCRNVKLLNGTYILINKLQIT</sequence>
<dbReference type="Pfam" id="PF00583">
    <property type="entry name" value="Acetyltransf_1"/>
    <property type="match status" value="1"/>
</dbReference>
<feature type="domain" description="N-acetyltransferase" evidence="1">
    <location>
        <begin position="5"/>
        <end position="144"/>
    </location>
</feature>
<evidence type="ECO:0000259" key="1">
    <source>
        <dbReference type="PROSITE" id="PS51186"/>
    </source>
</evidence>
<dbReference type="EMBL" id="JAVRHQ010000056">
    <property type="protein sequence ID" value="MDT0644964.1"/>
    <property type="molecule type" value="Genomic_DNA"/>
</dbReference>
<organism evidence="2 3">
    <name type="scientific">Autumnicola tepida</name>
    <dbReference type="NCBI Taxonomy" id="3075595"/>
    <lineage>
        <taxon>Bacteria</taxon>
        <taxon>Pseudomonadati</taxon>
        <taxon>Bacteroidota</taxon>
        <taxon>Flavobacteriia</taxon>
        <taxon>Flavobacteriales</taxon>
        <taxon>Flavobacteriaceae</taxon>
        <taxon>Autumnicola</taxon>
    </lineage>
</organism>
<dbReference type="CDD" id="cd04301">
    <property type="entry name" value="NAT_SF"/>
    <property type="match status" value="1"/>
</dbReference>
<comment type="caution">
    <text evidence="2">The sequence shown here is derived from an EMBL/GenBank/DDBJ whole genome shotgun (WGS) entry which is preliminary data.</text>
</comment>
<reference evidence="2 3" key="1">
    <citation type="submission" date="2023-09" db="EMBL/GenBank/DDBJ databases">
        <authorList>
            <person name="Rey-Velasco X."/>
        </authorList>
    </citation>
    <scope>NUCLEOTIDE SEQUENCE [LARGE SCALE GENOMIC DNA]</scope>
    <source>
        <strain evidence="2 3">F363</strain>
    </source>
</reference>
<dbReference type="Gene3D" id="3.40.630.30">
    <property type="match status" value="1"/>
</dbReference>
<gene>
    <name evidence="2" type="ORF">RM553_19180</name>
</gene>
<dbReference type="InterPro" id="IPR016181">
    <property type="entry name" value="Acyl_CoA_acyltransferase"/>
</dbReference>
<dbReference type="RefSeq" id="WP_311536579.1">
    <property type="nucleotide sequence ID" value="NZ_JAVRHQ010000056.1"/>
</dbReference>
<evidence type="ECO:0000313" key="3">
    <source>
        <dbReference type="Proteomes" id="UP001262889"/>
    </source>
</evidence>
<dbReference type="PROSITE" id="PS51186">
    <property type="entry name" value="GNAT"/>
    <property type="match status" value="1"/>
</dbReference>
<evidence type="ECO:0000313" key="2">
    <source>
        <dbReference type="EMBL" id="MDT0644964.1"/>
    </source>
</evidence>
<name>A0ABU3CF29_9FLAO</name>
<dbReference type="SUPFAM" id="SSF55729">
    <property type="entry name" value="Acyl-CoA N-acyltransferases (Nat)"/>
    <property type="match status" value="1"/>
</dbReference>